<accession>A0ABX2B9W4</accession>
<dbReference type="EMBL" id="QDKN01000001">
    <property type="protein sequence ID" value="NPT29666.1"/>
    <property type="molecule type" value="Genomic_DNA"/>
</dbReference>
<dbReference type="RefSeq" id="WP_125746437.1">
    <property type="nucleotide sequence ID" value="NZ_CP034367.1"/>
</dbReference>
<protein>
    <submittedName>
        <fullName evidence="1">Uncharacterized protein</fullName>
    </submittedName>
</protein>
<comment type="caution">
    <text evidence="1">The sequence shown here is derived from an EMBL/GenBank/DDBJ whole genome shotgun (WGS) entry which is preliminary data.</text>
</comment>
<organism evidence="1 2">
    <name type="scientific">Vreelandella venusta</name>
    <dbReference type="NCBI Taxonomy" id="44935"/>
    <lineage>
        <taxon>Bacteria</taxon>
        <taxon>Pseudomonadati</taxon>
        <taxon>Pseudomonadota</taxon>
        <taxon>Gammaproteobacteria</taxon>
        <taxon>Oceanospirillales</taxon>
        <taxon>Halomonadaceae</taxon>
        <taxon>Vreelandella</taxon>
    </lineage>
</organism>
<proteinExistence type="predicted"/>
<reference evidence="1 2" key="1">
    <citation type="submission" date="2018-04" db="EMBL/GenBank/DDBJ databases">
        <authorList>
            <person name="Li G."/>
            <person name="Du W."/>
            <person name="Bai Y."/>
        </authorList>
    </citation>
    <scope>NUCLEOTIDE SEQUENCE [LARGE SCALE GENOMIC DNA]</scope>
    <source>
        <strain evidence="1 2">YYYZ-3</strain>
    </source>
</reference>
<keyword evidence="2" id="KW-1185">Reference proteome</keyword>
<evidence type="ECO:0000313" key="1">
    <source>
        <dbReference type="EMBL" id="NPT29666.1"/>
    </source>
</evidence>
<sequence length="114" mass="12501">MGVKTSDSHVIDYTDDFAQMIAIGEQIRDELTLIREALYDGKQADGNSLATSQHAIALALEQIRQRASQEQLGIYTRPIPYGDGGLSRAAMINALKQSNQLDNVRQEMAAPTPL</sequence>
<evidence type="ECO:0000313" key="2">
    <source>
        <dbReference type="Proteomes" id="UP001318401"/>
    </source>
</evidence>
<name>A0ABX2B9W4_9GAMM</name>
<gene>
    <name evidence="1" type="ORF">DDR56_03585</name>
</gene>
<dbReference type="Proteomes" id="UP001318401">
    <property type="component" value="Unassembled WGS sequence"/>
</dbReference>